<sequence>MSLLWTRRFNSWILGSNGTVVLLQNPEMLLGSEGRFWSPEAALDLEVTFRTRRLSKDPEVPSDPKSDAPQYMDKYMERGQDGAQDDQIIPTELGTAHLSLAECPGPEQCGRGRAVTRLCRQLMWDDGAVCIEVRIKAWAKA</sequence>
<dbReference type="EMBL" id="QGKY02001250">
    <property type="protein sequence ID" value="KAF2561751.1"/>
    <property type="molecule type" value="Genomic_DNA"/>
</dbReference>
<protein>
    <submittedName>
        <fullName evidence="1">Uncharacterized protein</fullName>
    </submittedName>
</protein>
<reference evidence="1" key="1">
    <citation type="submission" date="2019-12" db="EMBL/GenBank/DDBJ databases">
        <title>Genome sequencing and annotation of Brassica cretica.</title>
        <authorList>
            <person name="Studholme D.J."/>
            <person name="Sarris P.F."/>
        </authorList>
    </citation>
    <scope>NUCLEOTIDE SEQUENCE</scope>
    <source>
        <strain evidence="1">PFS-102/07</strain>
        <tissue evidence="1">Leaf</tissue>
    </source>
</reference>
<comment type="caution">
    <text evidence="1">The sequence shown here is derived from an EMBL/GenBank/DDBJ whole genome shotgun (WGS) entry which is preliminary data.</text>
</comment>
<organism evidence="1">
    <name type="scientific">Brassica cretica</name>
    <name type="common">Mustard</name>
    <dbReference type="NCBI Taxonomy" id="69181"/>
    <lineage>
        <taxon>Eukaryota</taxon>
        <taxon>Viridiplantae</taxon>
        <taxon>Streptophyta</taxon>
        <taxon>Embryophyta</taxon>
        <taxon>Tracheophyta</taxon>
        <taxon>Spermatophyta</taxon>
        <taxon>Magnoliopsida</taxon>
        <taxon>eudicotyledons</taxon>
        <taxon>Gunneridae</taxon>
        <taxon>Pentapetalae</taxon>
        <taxon>rosids</taxon>
        <taxon>malvids</taxon>
        <taxon>Brassicales</taxon>
        <taxon>Brassicaceae</taxon>
        <taxon>Brassiceae</taxon>
        <taxon>Brassica</taxon>
    </lineage>
</organism>
<name>A0A8S9HRU6_BRACR</name>
<accession>A0A8S9HRU6</accession>
<gene>
    <name evidence="1" type="ORF">F2Q70_00017411</name>
</gene>
<evidence type="ECO:0000313" key="1">
    <source>
        <dbReference type="EMBL" id="KAF2561751.1"/>
    </source>
</evidence>
<proteinExistence type="predicted"/>
<dbReference type="AlphaFoldDB" id="A0A8S9HRU6"/>